<dbReference type="AlphaFoldDB" id="A0A7M2RJ84"/>
<sequence length="436" mass="47797">MKNKIIAAALITVLSLSLIACGGNSSGSGGATEGAAEDKNTLNVWCWDPNFNIYAMKKAAEIYERDHKGFKVNVSEIQSEDIETKLTTFVSSNELELLPDVFLMQDNSFQKYASNYPDIFTDLTDSGIDFSQFAKAKTAYSTIDDKHLGIPFDNATVINAMRTDLLEQAGYTLDDFTDITWSDYLEKAKIVKEKTGLPMLTLQAGSPDIIMMMLQSCGQSLFKKDGSVNIKGNKALKQSMEIYAQMVRDGTLREVTDNDQYIGSLNNGSVVSTINGCWIMASVIDQEDQAGKWKLTTMPRLDDVENATNHSNNGGSSWAVTSNCKNKKLAFDFFSETFAGSTELYDDIIQKGAVATWAPAGESDAYAEESDFFSGQKVNSMLVDYGTQTPSNYPGPFYYDARDAVGVALSNVTQQGADLDTEIDTAQETAEFNMEG</sequence>
<accession>A0A7M2RJ84</accession>
<dbReference type="Proteomes" id="UP000593601">
    <property type="component" value="Chromosome"/>
</dbReference>
<organism evidence="2 3">
    <name type="scientific">Blautia liquoris</name>
    <dbReference type="NCBI Taxonomy" id="2779518"/>
    <lineage>
        <taxon>Bacteria</taxon>
        <taxon>Bacillati</taxon>
        <taxon>Bacillota</taxon>
        <taxon>Clostridia</taxon>
        <taxon>Lachnospirales</taxon>
        <taxon>Lachnospiraceae</taxon>
        <taxon>Blautia</taxon>
    </lineage>
</organism>
<feature type="signal peptide" evidence="1">
    <location>
        <begin position="1"/>
        <end position="22"/>
    </location>
</feature>
<dbReference type="PANTHER" id="PTHR43649">
    <property type="entry name" value="ARABINOSE-BINDING PROTEIN-RELATED"/>
    <property type="match status" value="1"/>
</dbReference>
<keyword evidence="3" id="KW-1185">Reference proteome</keyword>
<protein>
    <submittedName>
        <fullName evidence="2">Extracellular solute-binding protein</fullName>
    </submittedName>
</protein>
<reference evidence="2 3" key="1">
    <citation type="submission" date="2020-10" db="EMBL/GenBank/DDBJ databases">
        <title>Blautia liquoris sp.nov., isolated from the mud in a fermentation cellar used for the production of Chinese strong-flavoured liquor.</title>
        <authorList>
            <person name="Lu L."/>
        </authorList>
    </citation>
    <scope>NUCLEOTIDE SEQUENCE [LARGE SCALE GENOMIC DNA]</scope>
    <source>
        <strain evidence="2 3">LZLJ-3</strain>
    </source>
</reference>
<gene>
    <name evidence="2" type="ORF">INP51_05395</name>
</gene>
<evidence type="ECO:0000256" key="1">
    <source>
        <dbReference type="SAM" id="SignalP"/>
    </source>
</evidence>
<dbReference type="PANTHER" id="PTHR43649:SF32">
    <property type="entry name" value="SUGAR BINDING SECRETED PROTEIN"/>
    <property type="match status" value="1"/>
</dbReference>
<dbReference type="PROSITE" id="PS51257">
    <property type="entry name" value="PROKAR_LIPOPROTEIN"/>
    <property type="match status" value="1"/>
</dbReference>
<evidence type="ECO:0000313" key="3">
    <source>
        <dbReference type="Proteomes" id="UP000593601"/>
    </source>
</evidence>
<dbReference type="InterPro" id="IPR006059">
    <property type="entry name" value="SBP"/>
</dbReference>
<keyword evidence="1" id="KW-0732">Signal</keyword>
<dbReference type="EMBL" id="CP063304">
    <property type="protein sequence ID" value="QOV20383.1"/>
    <property type="molecule type" value="Genomic_DNA"/>
</dbReference>
<dbReference type="Gene3D" id="3.40.190.10">
    <property type="entry name" value="Periplasmic binding protein-like II"/>
    <property type="match status" value="1"/>
</dbReference>
<dbReference type="Pfam" id="PF01547">
    <property type="entry name" value="SBP_bac_1"/>
    <property type="match status" value="1"/>
</dbReference>
<evidence type="ECO:0000313" key="2">
    <source>
        <dbReference type="EMBL" id="QOV20383.1"/>
    </source>
</evidence>
<dbReference type="InterPro" id="IPR050490">
    <property type="entry name" value="Bact_solute-bd_prot1"/>
</dbReference>
<dbReference type="RefSeq" id="WP_193736703.1">
    <property type="nucleotide sequence ID" value="NZ_CP063304.1"/>
</dbReference>
<name>A0A7M2RJ84_9FIRM</name>
<proteinExistence type="predicted"/>
<feature type="chain" id="PRO_5038535480" evidence="1">
    <location>
        <begin position="23"/>
        <end position="436"/>
    </location>
</feature>
<dbReference type="KEGG" id="bliq:INP51_05395"/>
<dbReference type="SUPFAM" id="SSF53850">
    <property type="entry name" value="Periplasmic binding protein-like II"/>
    <property type="match status" value="1"/>
</dbReference>